<keyword evidence="3" id="KW-1185">Reference proteome</keyword>
<feature type="region of interest" description="Disordered" evidence="1">
    <location>
        <begin position="137"/>
        <end position="282"/>
    </location>
</feature>
<feature type="compositionally biased region" description="Basic and acidic residues" evidence="1">
    <location>
        <begin position="183"/>
        <end position="199"/>
    </location>
</feature>
<organism evidence="2 3">
    <name type="scientific">Symbiodinium necroappetens</name>
    <dbReference type="NCBI Taxonomy" id="1628268"/>
    <lineage>
        <taxon>Eukaryota</taxon>
        <taxon>Sar</taxon>
        <taxon>Alveolata</taxon>
        <taxon>Dinophyceae</taxon>
        <taxon>Suessiales</taxon>
        <taxon>Symbiodiniaceae</taxon>
        <taxon>Symbiodinium</taxon>
    </lineage>
</organism>
<name>A0A812R8U9_9DINO</name>
<evidence type="ECO:0000256" key="1">
    <source>
        <dbReference type="SAM" id="MobiDB-lite"/>
    </source>
</evidence>
<comment type="caution">
    <text evidence="2">The sequence shown here is derived from an EMBL/GenBank/DDBJ whole genome shotgun (WGS) entry which is preliminary data.</text>
</comment>
<evidence type="ECO:0000313" key="3">
    <source>
        <dbReference type="Proteomes" id="UP000601435"/>
    </source>
</evidence>
<dbReference type="EMBL" id="CAJNJA010018672">
    <property type="protein sequence ID" value="CAE7428527.1"/>
    <property type="molecule type" value="Genomic_DNA"/>
</dbReference>
<reference evidence="2" key="1">
    <citation type="submission" date="2021-02" db="EMBL/GenBank/DDBJ databases">
        <authorList>
            <person name="Dougan E. K."/>
            <person name="Rhodes N."/>
            <person name="Thang M."/>
            <person name="Chan C."/>
        </authorList>
    </citation>
    <scope>NUCLEOTIDE SEQUENCE</scope>
</reference>
<feature type="non-terminal residue" evidence="2">
    <location>
        <position position="1"/>
    </location>
</feature>
<dbReference type="Proteomes" id="UP000601435">
    <property type="component" value="Unassembled WGS sequence"/>
</dbReference>
<sequence length="459" mass="51463">AQTSYADDFHIQWEFTTTAGFRRYNAIALNVVNLFRVVTHPLQNLGPLKQGSPPSLVPMELLLQRIPLLCSTDRLCRCSTALGPEPVRSQQALPAVWRQHLYPLRIRSMADFSDALQEARAEFDAFGAYMQTPSALVRKDEADTAPTPTPSLGSTEAMETDREVKRNADLNEDKTAAPPPKWAKGEAKGEKGEKTEDAPTGKGRAMEAPQKSPPPATNTPGQGSADPGPQQRTNRGQPQQTPQGGSAARTGQQHQQMAGWRRSGGYRQWPNNRQDRDNSSWDDRQAKEIKELKEDAVGVIHLDCEFILFLQTEAAGNEWAITQQLYETAVQWHRQKESNPESLTNPMRNILLYNLYNALLMKLEALEVDKELMDRAKARGLIEGTTYVYLQWDAATRQHVKAMIQPVEHSDMIQMVKTLKYLATFPNVVGRFHALRKMEDNLNGDIRTGQQSPTSYGQS</sequence>
<evidence type="ECO:0000313" key="2">
    <source>
        <dbReference type="EMBL" id="CAE7428527.1"/>
    </source>
</evidence>
<gene>
    <name evidence="2" type="primary">ogdh</name>
    <name evidence="2" type="ORF">SNEC2469_LOCUS11761</name>
</gene>
<feature type="compositionally biased region" description="Basic and acidic residues" evidence="1">
    <location>
        <begin position="273"/>
        <end position="282"/>
    </location>
</feature>
<proteinExistence type="predicted"/>
<feature type="compositionally biased region" description="Basic and acidic residues" evidence="1">
    <location>
        <begin position="159"/>
        <end position="175"/>
    </location>
</feature>
<feature type="compositionally biased region" description="Polar residues" evidence="1">
    <location>
        <begin position="230"/>
        <end position="256"/>
    </location>
</feature>
<protein>
    <submittedName>
        <fullName evidence="2">Ogdh protein</fullName>
    </submittedName>
</protein>
<dbReference type="AlphaFoldDB" id="A0A812R8U9"/>
<dbReference type="OrthoDB" id="413077at2759"/>
<accession>A0A812R8U9</accession>